<protein>
    <submittedName>
        <fullName evidence="1">Uncharacterized protein</fullName>
    </submittedName>
</protein>
<feature type="non-terminal residue" evidence="1">
    <location>
        <position position="1"/>
    </location>
</feature>
<dbReference type="AlphaFoldDB" id="X1IHF9"/>
<proteinExistence type="predicted"/>
<reference evidence="1" key="1">
    <citation type="journal article" date="2014" name="Front. Microbiol.">
        <title>High frequency of phylogenetically diverse reductive dehalogenase-homologous genes in deep subseafloor sedimentary metagenomes.</title>
        <authorList>
            <person name="Kawai M."/>
            <person name="Futagami T."/>
            <person name="Toyoda A."/>
            <person name="Takaki Y."/>
            <person name="Nishi S."/>
            <person name="Hori S."/>
            <person name="Arai W."/>
            <person name="Tsubouchi T."/>
            <person name="Morono Y."/>
            <person name="Uchiyama I."/>
            <person name="Ito T."/>
            <person name="Fujiyama A."/>
            <person name="Inagaki F."/>
            <person name="Takami H."/>
        </authorList>
    </citation>
    <scope>NUCLEOTIDE SEQUENCE</scope>
    <source>
        <strain evidence="1">Expedition CK06-06</strain>
    </source>
</reference>
<sequence>KAFRDYFDEDPVEATKELSSKGIIVTRFARGGAQILLPEDAPDDDKALKKILE</sequence>
<name>X1IHF9_9ZZZZ</name>
<comment type="caution">
    <text evidence="1">The sequence shown here is derived from an EMBL/GenBank/DDBJ whole genome shotgun (WGS) entry which is preliminary data.</text>
</comment>
<organism evidence="1">
    <name type="scientific">marine sediment metagenome</name>
    <dbReference type="NCBI Taxonomy" id="412755"/>
    <lineage>
        <taxon>unclassified sequences</taxon>
        <taxon>metagenomes</taxon>
        <taxon>ecological metagenomes</taxon>
    </lineage>
</organism>
<evidence type="ECO:0000313" key="1">
    <source>
        <dbReference type="EMBL" id="GAH68690.1"/>
    </source>
</evidence>
<accession>X1IHF9</accession>
<dbReference type="EMBL" id="BARU01028267">
    <property type="protein sequence ID" value="GAH68690.1"/>
    <property type="molecule type" value="Genomic_DNA"/>
</dbReference>
<gene>
    <name evidence="1" type="ORF">S03H2_45149</name>
</gene>